<evidence type="ECO:0000313" key="2">
    <source>
        <dbReference type="Proteomes" id="UP000029736"/>
    </source>
</evidence>
<reference evidence="1 2" key="1">
    <citation type="journal article" date="2014" name="Int. J. Syst. Evol. Microbiol.">
        <title>Phaeodactylibacter xiamenensis gen. nov., sp. nov., a member of the family Saprospiraceae isolated from the marine alga Phaeodactylum tricornutum.</title>
        <authorList>
            <person name="Chen Z.Jr."/>
            <person name="Lei X."/>
            <person name="Lai Q."/>
            <person name="Li Y."/>
            <person name="Zhang B."/>
            <person name="Zhang J."/>
            <person name="Zhang H."/>
            <person name="Yang L."/>
            <person name="Zheng W."/>
            <person name="Tian Y."/>
            <person name="Yu Z."/>
            <person name="Xu H.Jr."/>
            <person name="Zheng T."/>
        </authorList>
    </citation>
    <scope>NUCLEOTIDE SEQUENCE [LARGE SCALE GENOMIC DNA]</scope>
    <source>
        <strain evidence="1 2">KD52</strain>
    </source>
</reference>
<name>A0A098S4L5_9BACT</name>
<dbReference type="AlphaFoldDB" id="A0A098S4L5"/>
<dbReference type="EMBL" id="JPOS01000039">
    <property type="protein sequence ID" value="KGE86966.1"/>
    <property type="molecule type" value="Genomic_DNA"/>
</dbReference>
<protein>
    <submittedName>
        <fullName evidence="1">Uncharacterized protein</fullName>
    </submittedName>
</protein>
<accession>A0A098S4L5</accession>
<organism evidence="1 2">
    <name type="scientific">Phaeodactylibacter xiamenensis</name>
    <dbReference type="NCBI Taxonomy" id="1524460"/>
    <lineage>
        <taxon>Bacteria</taxon>
        <taxon>Pseudomonadati</taxon>
        <taxon>Bacteroidota</taxon>
        <taxon>Saprospiria</taxon>
        <taxon>Saprospirales</taxon>
        <taxon>Haliscomenobacteraceae</taxon>
        <taxon>Phaeodactylibacter</taxon>
    </lineage>
</organism>
<evidence type="ECO:0000313" key="1">
    <source>
        <dbReference type="EMBL" id="KGE86966.1"/>
    </source>
</evidence>
<proteinExistence type="predicted"/>
<sequence length="200" mass="21879">MIMQRITICFCLVAFFTLTNCERENFNETIDIPEEVTPAEVEFQQGFALKAQEEDVFVSEGGARRFIGANNFTSYALTSGTIICNGGASYTASTGGNGANFFILDFHVFEGEEYVTQVGITVEVDGQPMVLFSLVSPGTGCEYQNAELSITEITETEITGTFTGDFFRIDGPLGNDLPCSGYVYVGEYTASFSMPYEDCE</sequence>
<dbReference type="STRING" id="1524460.IX84_18180"/>
<keyword evidence="2" id="KW-1185">Reference proteome</keyword>
<dbReference type="Proteomes" id="UP000029736">
    <property type="component" value="Unassembled WGS sequence"/>
</dbReference>
<comment type="caution">
    <text evidence="1">The sequence shown here is derived from an EMBL/GenBank/DDBJ whole genome shotgun (WGS) entry which is preliminary data.</text>
</comment>
<gene>
    <name evidence="1" type="ORF">IX84_18180</name>
</gene>